<sequence length="152" mass="16707">DKSNAVKALFTDEDGSLNKSNIARLTSMLASGGVVAKMTDDHINNEEEDEQRDAYEEETLQFLKFFYGDDGALDMAKIAVITALLLGNGYTIKKANDNNSGEEQQLEDFGQDCSSNHFKLFFASEDGSVDKSHAFAAGTFCTGIVGFRTKYY</sequence>
<dbReference type="EMBL" id="JANBOI010003863">
    <property type="protein sequence ID" value="KAJ1718106.1"/>
    <property type="molecule type" value="Genomic_DNA"/>
</dbReference>
<evidence type="ECO:0000313" key="2">
    <source>
        <dbReference type="Proteomes" id="UP001143981"/>
    </source>
</evidence>
<keyword evidence="2" id="KW-1185">Reference proteome</keyword>
<protein>
    <submittedName>
        <fullName evidence="1">Uncharacterized protein</fullName>
    </submittedName>
</protein>
<evidence type="ECO:0000313" key="1">
    <source>
        <dbReference type="EMBL" id="KAJ1718106.1"/>
    </source>
</evidence>
<dbReference type="Proteomes" id="UP001143981">
    <property type="component" value="Unassembled WGS sequence"/>
</dbReference>
<organism evidence="1 2">
    <name type="scientific">Coemansia biformis</name>
    <dbReference type="NCBI Taxonomy" id="1286918"/>
    <lineage>
        <taxon>Eukaryota</taxon>
        <taxon>Fungi</taxon>
        <taxon>Fungi incertae sedis</taxon>
        <taxon>Zoopagomycota</taxon>
        <taxon>Kickxellomycotina</taxon>
        <taxon>Kickxellomycetes</taxon>
        <taxon>Kickxellales</taxon>
        <taxon>Kickxellaceae</taxon>
        <taxon>Coemansia</taxon>
    </lineage>
</organism>
<proteinExistence type="predicted"/>
<accession>A0A9W8CN27</accession>
<dbReference type="AlphaFoldDB" id="A0A9W8CN27"/>
<comment type="caution">
    <text evidence="1">The sequence shown here is derived from an EMBL/GenBank/DDBJ whole genome shotgun (WGS) entry which is preliminary data.</text>
</comment>
<feature type="non-terminal residue" evidence="1">
    <location>
        <position position="1"/>
    </location>
</feature>
<reference evidence="1" key="1">
    <citation type="submission" date="2022-07" db="EMBL/GenBank/DDBJ databases">
        <title>Phylogenomic reconstructions and comparative analyses of Kickxellomycotina fungi.</title>
        <authorList>
            <person name="Reynolds N.K."/>
            <person name="Stajich J.E."/>
            <person name="Barry K."/>
            <person name="Grigoriev I.V."/>
            <person name="Crous P."/>
            <person name="Smith M.E."/>
        </authorList>
    </citation>
    <scope>NUCLEOTIDE SEQUENCE</scope>
    <source>
        <strain evidence="1">BCRC 34381</strain>
    </source>
</reference>
<gene>
    <name evidence="1" type="ORF">LPJ61_006851</name>
</gene>
<name>A0A9W8CN27_9FUNG</name>